<dbReference type="RefSeq" id="XP_008081462.1">
    <property type="nucleotide sequence ID" value="XM_008083271.1"/>
</dbReference>
<dbReference type="OMA" id="DHYCVRI"/>
<dbReference type="PANTHER" id="PTHR43712">
    <property type="entry name" value="PUTATIVE (AFU_ORTHOLOGUE AFUA_4G14580)-RELATED"/>
    <property type="match status" value="1"/>
</dbReference>
<evidence type="ECO:0000256" key="2">
    <source>
        <dbReference type="ARBA" id="ARBA00022679"/>
    </source>
</evidence>
<evidence type="ECO:0000313" key="6">
    <source>
        <dbReference type="Proteomes" id="UP000016922"/>
    </source>
</evidence>
<dbReference type="EMBL" id="KE145361">
    <property type="protein sequence ID" value="EPE31733.1"/>
    <property type="molecule type" value="Genomic_DNA"/>
</dbReference>
<protein>
    <submittedName>
        <fullName evidence="5">S-adenosyl-L-methionine-dependent methyltransferase</fullName>
    </submittedName>
</protein>
<dbReference type="PANTHER" id="PTHR43712:SF12">
    <property type="entry name" value="STERIGMATOCYSTIN 8-O-METHYLTRANSFERASE"/>
    <property type="match status" value="1"/>
</dbReference>
<evidence type="ECO:0000313" key="5">
    <source>
        <dbReference type="EMBL" id="EPE31733.1"/>
    </source>
</evidence>
<dbReference type="GO" id="GO:0008171">
    <property type="term" value="F:O-methyltransferase activity"/>
    <property type="evidence" value="ECO:0007669"/>
    <property type="project" value="InterPro"/>
</dbReference>
<evidence type="ECO:0000256" key="1">
    <source>
        <dbReference type="ARBA" id="ARBA00022603"/>
    </source>
</evidence>
<sequence length="418" mass="46704">MTSRIEDLALTVATSISQIGDYLRSQSLPFPSFDVDGPVEATLKDVQIEQARQDAMASCLELFSLLQGPRMCLRPCYNAAPMHAIYKFEIAQKVPLVGDISFTDLAVKCGLYEPDLRRIIRFAIIYHRAFLEPRKGYVAHSAASRQLMEDADVRDGIGLMFDDFYPSFARTVDAIETFQGQEPNQTGWALAHNSTHQSTFEYLAEHPSRAARFSGAMKFFSSTVPGNSPSHLLQAFPWGELGAATVVDVGGADGYVSMLLAQSFPKLQITVEDLPHIAQEGKVPLPLRERVRFEAQDFFQEQNVKGADVYLLRWVLHDWPDKQAIQVLRALVPALKSGARVLINDNVAPGQAGLMPLIPEQFIRELDMIMLAAFNAYERELEDWERLVKAADPRFGPIKYTQQSGALLGVLEIEWLGE</sequence>
<dbReference type="GeneID" id="19471530"/>
<keyword evidence="2 5" id="KW-0808">Transferase</keyword>
<dbReference type="Pfam" id="PF00891">
    <property type="entry name" value="Methyltransf_2"/>
    <property type="match status" value="1"/>
</dbReference>
<dbReference type="InterPro" id="IPR016461">
    <property type="entry name" value="COMT-like"/>
</dbReference>
<name>S3DZJ6_GLAL2</name>
<proteinExistence type="predicted"/>
<feature type="domain" description="O-methyltransferase C-terminal" evidence="4">
    <location>
        <begin position="188"/>
        <end position="391"/>
    </location>
</feature>
<dbReference type="GO" id="GO:0032259">
    <property type="term" value="P:methylation"/>
    <property type="evidence" value="ECO:0007669"/>
    <property type="project" value="UniProtKB-KW"/>
</dbReference>
<keyword evidence="3" id="KW-0949">S-adenosyl-L-methionine</keyword>
<dbReference type="HOGENOM" id="CLU_005533_1_4_1"/>
<organism evidence="5 6">
    <name type="scientific">Glarea lozoyensis (strain ATCC 20868 / MF5171)</name>
    <dbReference type="NCBI Taxonomy" id="1116229"/>
    <lineage>
        <taxon>Eukaryota</taxon>
        <taxon>Fungi</taxon>
        <taxon>Dikarya</taxon>
        <taxon>Ascomycota</taxon>
        <taxon>Pezizomycotina</taxon>
        <taxon>Leotiomycetes</taxon>
        <taxon>Helotiales</taxon>
        <taxon>Helotiaceae</taxon>
        <taxon>Glarea</taxon>
    </lineage>
</organism>
<dbReference type="Gene3D" id="3.40.50.150">
    <property type="entry name" value="Vaccinia Virus protein VP39"/>
    <property type="match status" value="1"/>
</dbReference>
<keyword evidence="6" id="KW-1185">Reference proteome</keyword>
<dbReference type="SUPFAM" id="SSF53335">
    <property type="entry name" value="S-adenosyl-L-methionine-dependent methyltransferases"/>
    <property type="match status" value="1"/>
</dbReference>
<reference evidence="5 6" key="1">
    <citation type="journal article" date="2013" name="BMC Genomics">
        <title>Genomics-driven discovery of the pneumocandin biosynthetic gene cluster in the fungus Glarea lozoyensis.</title>
        <authorList>
            <person name="Chen L."/>
            <person name="Yue Q."/>
            <person name="Zhang X."/>
            <person name="Xiang M."/>
            <person name="Wang C."/>
            <person name="Li S."/>
            <person name="Che Y."/>
            <person name="Ortiz-Lopez F.J."/>
            <person name="Bills G.F."/>
            <person name="Liu X."/>
            <person name="An Z."/>
        </authorList>
    </citation>
    <scope>NUCLEOTIDE SEQUENCE [LARGE SCALE GENOMIC DNA]</scope>
    <source>
        <strain evidence="6">ATCC 20868 / MF5171</strain>
    </source>
</reference>
<dbReference type="KEGG" id="glz:GLAREA_12489"/>
<dbReference type="Proteomes" id="UP000016922">
    <property type="component" value="Unassembled WGS sequence"/>
</dbReference>
<evidence type="ECO:0000256" key="3">
    <source>
        <dbReference type="ARBA" id="ARBA00022691"/>
    </source>
</evidence>
<dbReference type="InterPro" id="IPR029063">
    <property type="entry name" value="SAM-dependent_MTases_sf"/>
</dbReference>
<accession>S3DZJ6</accession>
<dbReference type="OrthoDB" id="1606438at2759"/>
<keyword evidence="1 5" id="KW-0489">Methyltransferase</keyword>
<evidence type="ECO:0000259" key="4">
    <source>
        <dbReference type="Pfam" id="PF00891"/>
    </source>
</evidence>
<dbReference type="InterPro" id="IPR001077">
    <property type="entry name" value="COMT_C"/>
</dbReference>
<dbReference type="AlphaFoldDB" id="S3DZJ6"/>
<dbReference type="PROSITE" id="PS51683">
    <property type="entry name" value="SAM_OMT_II"/>
    <property type="match status" value="1"/>
</dbReference>
<gene>
    <name evidence="5" type="ORF">GLAREA_12489</name>
</gene>
<dbReference type="eggNOG" id="KOG3178">
    <property type="taxonomic scope" value="Eukaryota"/>
</dbReference>